<evidence type="ECO:0000313" key="5">
    <source>
        <dbReference type="EMBL" id="KAF0932815.1"/>
    </source>
</evidence>
<gene>
    <name evidence="5" type="ORF">E2562_012147</name>
</gene>
<dbReference type="InterPro" id="IPR005795">
    <property type="entry name" value="LolPI"/>
</dbReference>
<dbReference type="PROSITE" id="PS50843">
    <property type="entry name" value="EXPANSIN_CBD"/>
    <property type="match status" value="1"/>
</dbReference>
<accession>A0A6G1F7J3</accession>
<proteinExistence type="predicted"/>
<evidence type="ECO:0000259" key="4">
    <source>
        <dbReference type="PROSITE" id="PS50843"/>
    </source>
</evidence>
<dbReference type="OrthoDB" id="660624at2759"/>
<dbReference type="GO" id="GO:0071555">
    <property type="term" value="P:cell wall organization"/>
    <property type="evidence" value="ECO:0007669"/>
    <property type="project" value="UniProtKB-KW"/>
</dbReference>
<evidence type="ECO:0000256" key="1">
    <source>
        <dbReference type="ARBA" id="ARBA00004613"/>
    </source>
</evidence>
<dbReference type="PRINTS" id="PR00829">
    <property type="entry name" value="LOLP1ALLERGN"/>
</dbReference>
<sequence length="118" mass="13405">MAKEGKEEELRKAGIIIMQFRRVWCKYPANIKITFHVEKGSNPKYFVLLVKYVSGDGDSDIVEVDLKEKGSEEWKVLNESWGAIWRLDTPKPLKGSFSISLTTESSEKLVADDIIPSD</sequence>
<reference evidence="5 6" key="1">
    <citation type="submission" date="2019-11" db="EMBL/GenBank/DDBJ databases">
        <title>Whole genome sequence of Oryza granulata.</title>
        <authorList>
            <person name="Li W."/>
        </authorList>
    </citation>
    <scope>NUCLEOTIDE SEQUENCE [LARGE SCALE GENOMIC DNA]</scope>
    <source>
        <strain evidence="6">cv. Menghai</strain>
        <tissue evidence="5">Leaf</tissue>
    </source>
</reference>
<keyword evidence="2" id="KW-0964">Secreted</keyword>
<evidence type="ECO:0000256" key="2">
    <source>
        <dbReference type="ARBA" id="ARBA00022525"/>
    </source>
</evidence>
<feature type="domain" description="Expansin-like CBD" evidence="4">
    <location>
        <begin position="44"/>
        <end position="118"/>
    </location>
</feature>
<dbReference type="SUPFAM" id="SSF49590">
    <property type="entry name" value="PHL pollen allergen"/>
    <property type="match status" value="1"/>
</dbReference>
<dbReference type="InterPro" id="IPR007117">
    <property type="entry name" value="Expansin_CBD"/>
</dbReference>
<organism evidence="5 6">
    <name type="scientific">Oryza meyeriana var. granulata</name>
    <dbReference type="NCBI Taxonomy" id="110450"/>
    <lineage>
        <taxon>Eukaryota</taxon>
        <taxon>Viridiplantae</taxon>
        <taxon>Streptophyta</taxon>
        <taxon>Embryophyta</taxon>
        <taxon>Tracheophyta</taxon>
        <taxon>Spermatophyta</taxon>
        <taxon>Magnoliopsida</taxon>
        <taxon>Liliopsida</taxon>
        <taxon>Poales</taxon>
        <taxon>Poaceae</taxon>
        <taxon>BOP clade</taxon>
        <taxon>Oryzoideae</taxon>
        <taxon>Oryzeae</taxon>
        <taxon>Oryzinae</taxon>
        <taxon>Oryza</taxon>
        <taxon>Oryza meyeriana</taxon>
    </lineage>
</organism>
<dbReference type="GO" id="GO:0005576">
    <property type="term" value="C:extracellular region"/>
    <property type="evidence" value="ECO:0007669"/>
    <property type="project" value="UniProtKB-SubCell"/>
</dbReference>
<dbReference type="AlphaFoldDB" id="A0A6G1F7J3"/>
<dbReference type="Pfam" id="PF01357">
    <property type="entry name" value="Expansin_C"/>
    <property type="match status" value="1"/>
</dbReference>
<evidence type="ECO:0000313" key="6">
    <source>
        <dbReference type="Proteomes" id="UP000479710"/>
    </source>
</evidence>
<evidence type="ECO:0000256" key="3">
    <source>
        <dbReference type="ARBA" id="ARBA00023316"/>
    </source>
</evidence>
<dbReference type="Proteomes" id="UP000479710">
    <property type="component" value="Unassembled WGS sequence"/>
</dbReference>
<name>A0A6G1F7J3_9ORYZ</name>
<keyword evidence="3" id="KW-0961">Cell wall biogenesis/degradation</keyword>
<dbReference type="InterPro" id="IPR036749">
    <property type="entry name" value="Expansin_CBD_sf"/>
</dbReference>
<keyword evidence="6" id="KW-1185">Reference proteome</keyword>
<comment type="caution">
    <text evidence="5">The sequence shown here is derived from an EMBL/GenBank/DDBJ whole genome shotgun (WGS) entry which is preliminary data.</text>
</comment>
<dbReference type="EMBL" id="SPHZ02000001">
    <property type="protein sequence ID" value="KAF0932815.1"/>
    <property type="molecule type" value="Genomic_DNA"/>
</dbReference>
<dbReference type="Gene3D" id="2.60.40.760">
    <property type="entry name" value="Expansin, cellulose-binding-like domain"/>
    <property type="match status" value="1"/>
</dbReference>
<comment type="subcellular location">
    <subcellularLocation>
        <location evidence="1">Secreted</location>
    </subcellularLocation>
</comment>
<protein>
    <recommendedName>
        <fullName evidence="4">Expansin-like CBD domain-containing protein</fullName>
    </recommendedName>
</protein>
<dbReference type="PANTHER" id="PTHR31692">
    <property type="entry name" value="EXPANSIN-B3"/>
    <property type="match status" value="1"/>
</dbReference>
<dbReference type="PANTHER" id="PTHR31692:SF21">
    <property type="entry name" value="EXPANSIN-B1"/>
    <property type="match status" value="1"/>
</dbReference>